<dbReference type="InterPro" id="IPR036875">
    <property type="entry name" value="Znf_CCHC_sf"/>
</dbReference>
<dbReference type="SUPFAM" id="SSF57756">
    <property type="entry name" value="Retrovirus zinc finger-like domains"/>
    <property type="match status" value="1"/>
</dbReference>
<name>A0A0C9Z137_9AGAM</name>
<protein>
    <recommendedName>
        <fullName evidence="4">CCHC-type domain-containing protein</fullName>
    </recommendedName>
</protein>
<keyword evidence="2" id="KW-0479">Metal-binding</keyword>
<organism evidence="5 6">
    <name type="scientific">Pisolithus microcarpus 441</name>
    <dbReference type="NCBI Taxonomy" id="765257"/>
    <lineage>
        <taxon>Eukaryota</taxon>
        <taxon>Fungi</taxon>
        <taxon>Dikarya</taxon>
        <taxon>Basidiomycota</taxon>
        <taxon>Agaricomycotina</taxon>
        <taxon>Agaricomycetes</taxon>
        <taxon>Agaricomycetidae</taxon>
        <taxon>Boletales</taxon>
        <taxon>Sclerodermatineae</taxon>
        <taxon>Pisolithaceae</taxon>
        <taxon>Pisolithus</taxon>
    </lineage>
</organism>
<gene>
    <name evidence="5" type="ORF">PISMIDRAFT_11364</name>
</gene>
<feature type="compositionally biased region" description="Low complexity" evidence="3">
    <location>
        <begin position="63"/>
        <end position="74"/>
    </location>
</feature>
<evidence type="ECO:0000259" key="4">
    <source>
        <dbReference type="PROSITE" id="PS50158"/>
    </source>
</evidence>
<dbReference type="OrthoDB" id="5552562at2759"/>
<dbReference type="AlphaFoldDB" id="A0A0C9Z137"/>
<feature type="region of interest" description="Disordered" evidence="3">
    <location>
        <begin position="61"/>
        <end position="112"/>
    </location>
</feature>
<dbReference type="PROSITE" id="PS50158">
    <property type="entry name" value="ZF_CCHC"/>
    <property type="match status" value="1"/>
</dbReference>
<dbReference type="Proteomes" id="UP000054018">
    <property type="component" value="Unassembled WGS sequence"/>
</dbReference>
<evidence type="ECO:0000256" key="1">
    <source>
        <dbReference type="ARBA" id="ARBA00022664"/>
    </source>
</evidence>
<dbReference type="GO" id="GO:0003676">
    <property type="term" value="F:nucleic acid binding"/>
    <property type="evidence" value="ECO:0007669"/>
    <property type="project" value="InterPro"/>
</dbReference>
<evidence type="ECO:0000313" key="5">
    <source>
        <dbReference type="EMBL" id="KIK22796.1"/>
    </source>
</evidence>
<reference evidence="5 6" key="1">
    <citation type="submission" date="2014-04" db="EMBL/GenBank/DDBJ databases">
        <authorList>
            <consortium name="DOE Joint Genome Institute"/>
            <person name="Kuo A."/>
            <person name="Kohler A."/>
            <person name="Costa M.D."/>
            <person name="Nagy L.G."/>
            <person name="Floudas D."/>
            <person name="Copeland A."/>
            <person name="Barry K.W."/>
            <person name="Cichocki N."/>
            <person name="Veneault-Fourrey C."/>
            <person name="LaButti K."/>
            <person name="Lindquist E.A."/>
            <person name="Lipzen A."/>
            <person name="Lundell T."/>
            <person name="Morin E."/>
            <person name="Murat C."/>
            <person name="Sun H."/>
            <person name="Tunlid A."/>
            <person name="Henrissat B."/>
            <person name="Grigoriev I.V."/>
            <person name="Hibbett D.S."/>
            <person name="Martin F."/>
            <person name="Nordberg H.P."/>
            <person name="Cantor M.N."/>
            <person name="Hua S.X."/>
        </authorList>
    </citation>
    <scope>NUCLEOTIDE SEQUENCE [LARGE SCALE GENOMIC DNA]</scope>
    <source>
        <strain evidence="5 6">441</strain>
    </source>
</reference>
<reference evidence="6" key="2">
    <citation type="submission" date="2015-01" db="EMBL/GenBank/DDBJ databases">
        <title>Evolutionary Origins and Diversification of the Mycorrhizal Mutualists.</title>
        <authorList>
            <consortium name="DOE Joint Genome Institute"/>
            <consortium name="Mycorrhizal Genomics Consortium"/>
            <person name="Kohler A."/>
            <person name="Kuo A."/>
            <person name="Nagy L.G."/>
            <person name="Floudas D."/>
            <person name="Copeland A."/>
            <person name="Barry K.W."/>
            <person name="Cichocki N."/>
            <person name="Veneault-Fourrey C."/>
            <person name="LaButti K."/>
            <person name="Lindquist E.A."/>
            <person name="Lipzen A."/>
            <person name="Lundell T."/>
            <person name="Morin E."/>
            <person name="Murat C."/>
            <person name="Riley R."/>
            <person name="Ohm R."/>
            <person name="Sun H."/>
            <person name="Tunlid A."/>
            <person name="Henrissat B."/>
            <person name="Grigoriev I.V."/>
            <person name="Hibbett D.S."/>
            <person name="Martin F."/>
        </authorList>
    </citation>
    <scope>NUCLEOTIDE SEQUENCE [LARGE SCALE GENOMIC DNA]</scope>
    <source>
        <strain evidence="6">441</strain>
    </source>
</reference>
<proteinExistence type="predicted"/>
<feature type="domain" description="CCHC-type" evidence="4">
    <location>
        <begin position="136"/>
        <end position="151"/>
    </location>
</feature>
<dbReference type="STRING" id="765257.A0A0C9Z137"/>
<feature type="region of interest" description="Disordered" evidence="3">
    <location>
        <begin position="146"/>
        <end position="174"/>
    </location>
</feature>
<keyword evidence="6" id="KW-1185">Reference proteome</keyword>
<dbReference type="EMBL" id="KN833735">
    <property type="protein sequence ID" value="KIK22796.1"/>
    <property type="molecule type" value="Genomic_DNA"/>
</dbReference>
<keyword evidence="2" id="KW-0862">Zinc</keyword>
<dbReference type="HOGENOM" id="CLU_033743_4_0_1"/>
<dbReference type="GO" id="GO:0008270">
    <property type="term" value="F:zinc ion binding"/>
    <property type="evidence" value="ECO:0007669"/>
    <property type="project" value="UniProtKB-KW"/>
</dbReference>
<dbReference type="GO" id="GO:0006397">
    <property type="term" value="P:mRNA processing"/>
    <property type="evidence" value="ECO:0007669"/>
    <property type="project" value="UniProtKB-KW"/>
</dbReference>
<dbReference type="InterPro" id="IPR001878">
    <property type="entry name" value="Znf_CCHC"/>
</dbReference>
<evidence type="ECO:0000313" key="6">
    <source>
        <dbReference type="Proteomes" id="UP000054018"/>
    </source>
</evidence>
<keyword evidence="2" id="KW-0863">Zinc-finger</keyword>
<keyword evidence="1" id="KW-0507">mRNA processing</keyword>
<feature type="compositionally biased region" description="Basic and acidic residues" evidence="3">
    <location>
        <begin position="91"/>
        <end position="112"/>
    </location>
</feature>
<accession>A0A0C9Z137</accession>
<evidence type="ECO:0000256" key="3">
    <source>
        <dbReference type="SAM" id="MobiDB-lite"/>
    </source>
</evidence>
<evidence type="ECO:0000256" key="2">
    <source>
        <dbReference type="PROSITE-ProRule" id="PRU00047"/>
    </source>
</evidence>
<sequence>MKDSSRIPKYVIEFNRWASQVKDYSEDEISRVGKPTTLIGLRKLAQTIDAWYWERKAEISCTAKPSTDKSSSAKPSDDKKSSSISPSAPRSDAKGKSKSKDNQKPDAVKSDITHLLGKDGKLNAAERQCRLTNNLCLFCSEGGHSVKDCPKSTSRAAAAEAPPAPPAEKAEAKN</sequence>